<accession>A0A1V9X566</accession>
<reference evidence="2 3" key="1">
    <citation type="journal article" date="2017" name="Gigascience">
        <title>Draft genome of the honey bee ectoparasitic mite, Tropilaelaps mercedesae, is shaped by the parasitic life history.</title>
        <authorList>
            <person name="Dong X."/>
            <person name="Armstrong S.D."/>
            <person name="Xia D."/>
            <person name="Makepeace B.L."/>
            <person name="Darby A.C."/>
            <person name="Kadowaki T."/>
        </authorList>
    </citation>
    <scope>NUCLEOTIDE SEQUENCE [LARGE SCALE GENOMIC DNA]</scope>
    <source>
        <strain evidence="2">Wuxi-XJTLU</strain>
    </source>
</reference>
<proteinExistence type="predicted"/>
<evidence type="ECO:0000256" key="1">
    <source>
        <dbReference type="SAM" id="MobiDB-lite"/>
    </source>
</evidence>
<protein>
    <submittedName>
        <fullName evidence="2">Uncharacterized protein</fullName>
    </submittedName>
</protein>
<evidence type="ECO:0000313" key="2">
    <source>
        <dbReference type="EMBL" id="OQR68725.1"/>
    </source>
</evidence>
<name>A0A1V9X566_9ACAR</name>
<dbReference type="AlphaFoldDB" id="A0A1V9X566"/>
<dbReference type="OrthoDB" id="10682090at2759"/>
<gene>
    <name evidence="2" type="ORF">BIW11_12721</name>
</gene>
<keyword evidence="3" id="KW-1185">Reference proteome</keyword>
<dbReference type="Proteomes" id="UP000192247">
    <property type="component" value="Unassembled WGS sequence"/>
</dbReference>
<feature type="region of interest" description="Disordered" evidence="1">
    <location>
        <begin position="305"/>
        <end position="325"/>
    </location>
</feature>
<feature type="region of interest" description="Disordered" evidence="1">
    <location>
        <begin position="1"/>
        <end position="72"/>
    </location>
</feature>
<dbReference type="InParanoid" id="A0A1V9X566"/>
<dbReference type="EMBL" id="MNPL01023412">
    <property type="protein sequence ID" value="OQR68725.1"/>
    <property type="molecule type" value="Genomic_DNA"/>
</dbReference>
<comment type="caution">
    <text evidence="2">The sequence shown here is derived from an EMBL/GenBank/DDBJ whole genome shotgun (WGS) entry which is preliminary data.</text>
</comment>
<evidence type="ECO:0000313" key="3">
    <source>
        <dbReference type="Proteomes" id="UP000192247"/>
    </source>
</evidence>
<sequence length="357" mass="39373">MALASYSRAEPLTVGQMRHSRRSLGGGADVSSLSVHKVEAKVSPTNATRSPTNRKRIGQNDITPTSRTGKTRRVTAIFGELVGRSPATLVSKELTNRPLEKGQQQKNQMQQAAPSMKVNKTRRTTSVFGLVASTKDAPDEKRPRQQQAKENQDVAIYDMDATERTTISPPLSRLTSRNSFRSLPSTRMQAGEIGVKSARTGQTHSNKTTSTSGNIPSSSPISPMACQPTVKPFRSLSSLRSPTPEKSPPKRLRAPSCQRDSRLRGDWSKRRSALSSVSTDVRTAYNVNSTSPPTHSRDNVAHCRLGRSQSLRKETSSTNKSPLESEDQYREWYALLDRIRSMNLSKPCDADPLDIEN</sequence>
<feature type="compositionally biased region" description="Basic and acidic residues" evidence="1">
    <location>
        <begin position="259"/>
        <end position="269"/>
    </location>
</feature>
<feature type="region of interest" description="Disordered" evidence="1">
    <location>
        <begin position="95"/>
        <end position="119"/>
    </location>
</feature>
<feature type="region of interest" description="Disordered" evidence="1">
    <location>
        <begin position="132"/>
        <end position="279"/>
    </location>
</feature>
<organism evidence="2 3">
    <name type="scientific">Tropilaelaps mercedesae</name>
    <dbReference type="NCBI Taxonomy" id="418985"/>
    <lineage>
        <taxon>Eukaryota</taxon>
        <taxon>Metazoa</taxon>
        <taxon>Ecdysozoa</taxon>
        <taxon>Arthropoda</taxon>
        <taxon>Chelicerata</taxon>
        <taxon>Arachnida</taxon>
        <taxon>Acari</taxon>
        <taxon>Parasitiformes</taxon>
        <taxon>Mesostigmata</taxon>
        <taxon>Gamasina</taxon>
        <taxon>Dermanyssoidea</taxon>
        <taxon>Laelapidae</taxon>
        <taxon>Tropilaelaps</taxon>
    </lineage>
</organism>
<feature type="compositionally biased region" description="Low complexity" evidence="1">
    <location>
        <begin position="208"/>
        <end position="223"/>
    </location>
</feature>
<feature type="compositionally biased region" description="Polar residues" evidence="1">
    <location>
        <begin position="164"/>
        <end position="188"/>
    </location>
</feature>